<evidence type="ECO:0000313" key="4">
    <source>
        <dbReference type="Proteomes" id="UP000009022"/>
    </source>
</evidence>
<dbReference type="eggNOG" id="ENOG502QQ3C">
    <property type="taxonomic scope" value="Eukaryota"/>
</dbReference>
<feature type="compositionally biased region" description="Basic and acidic residues" evidence="1">
    <location>
        <begin position="101"/>
        <end position="129"/>
    </location>
</feature>
<dbReference type="PhylomeDB" id="B3S560"/>
<protein>
    <recommendedName>
        <fullName evidence="2">Small acidic protein-like domain-containing protein</fullName>
    </recommendedName>
</protein>
<feature type="region of interest" description="Disordered" evidence="1">
    <location>
        <begin position="312"/>
        <end position="341"/>
    </location>
</feature>
<feature type="compositionally biased region" description="Polar residues" evidence="1">
    <location>
        <begin position="72"/>
        <end position="81"/>
    </location>
</feature>
<dbReference type="PANTHER" id="PTHR22426">
    <property type="entry name" value="ARGININE_SERINE-RICH COILED-COIL PROTEIN 2"/>
    <property type="match status" value="1"/>
</dbReference>
<dbReference type="HOGENOM" id="CLU_722263_0_0_1"/>
<feature type="compositionally biased region" description="Polar residues" evidence="1">
    <location>
        <begin position="202"/>
        <end position="243"/>
    </location>
</feature>
<feature type="compositionally biased region" description="Low complexity" evidence="1">
    <location>
        <begin position="1"/>
        <end position="15"/>
    </location>
</feature>
<feature type="compositionally biased region" description="Basic and acidic residues" evidence="1">
    <location>
        <begin position="185"/>
        <end position="197"/>
    </location>
</feature>
<dbReference type="OMA" id="QEEMFKN"/>
<feature type="region of interest" description="Disordered" evidence="1">
    <location>
        <begin position="1"/>
        <end position="243"/>
    </location>
</feature>
<dbReference type="Proteomes" id="UP000009022">
    <property type="component" value="Unassembled WGS sequence"/>
</dbReference>
<dbReference type="RefSeq" id="XP_002115233.1">
    <property type="nucleotide sequence ID" value="XM_002115197.1"/>
</dbReference>
<keyword evidence="4" id="KW-1185">Reference proteome</keyword>
<dbReference type="PANTHER" id="PTHR22426:SF2">
    <property type="entry name" value="ARGININE_SERINE-RICH COILED-COIL PROTEIN 2"/>
    <property type="match status" value="1"/>
</dbReference>
<name>B3S560_TRIAD</name>
<feature type="compositionally biased region" description="Basic and acidic residues" evidence="1">
    <location>
        <begin position="18"/>
        <end position="46"/>
    </location>
</feature>
<dbReference type="AlphaFoldDB" id="B3S560"/>
<dbReference type="InterPro" id="IPR028124">
    <property type="entry name" value="SMAP_dom"/>
</dbReference>
<sequence>MASSLLVGYGGSSSSESDEGKVKDLESHNRDDVDNKNDNESTDLKSSHKVTKKPETSPLRSGSDDQGEIRKTSTQSRNYSPPSHERRSHHRDNGSSRYRQSGREHRSPDRHARHSRSDRDRSRTPDRQRYSRSYYRQSDRHRDYHRRDRSRRSHSTSPKRYSKHSAMSNYHGRDNSRRMSSGGEHTSHRSSDHRDESQSSSNKAATESNALPATNQSSSSSGTLNAPKPGQSSLNVNSADAETSQEALLKSVLHGSQMINAAKAAIQNQKRKLLWSGKKKEERSSGNWKGVAFDDDSATNRMSKFKRLMGITNQGANKGNDDMASPEESKEPNKIENVEDILKPTDAHPEKSTKMLDDLQQQYDAARVFTHTQRGYGLGFSSN</sequence>
<dbReference type="InParanoid" id="B3S560"/>
<gene>
    <name evidence="3" type="ORF">TRIADDRAFT_59207</name>
</gene>
<dbReference type="CTD" id="6756577"/>
<feature type="compositionally biased region" description="Basic and acidic residues" evidence="1">
    <location>
        <begin position="137"/>
        <end position="146"/>
    </location>
</feature>
<evidence type="ECO:0000259" key="2">
    <source>
        <dbReference type="Pfam" id="PF15477"/>
    </source>
</evidence>
<accession>B3S560</accession>
<dbReference type="OrthoDB" id="1928974at2759"/>
<reference evidence="3 4" key="1">
    <citation type="journal article" date="2008" name="Nature">
        <title>The Trichoplax genome and the nature of placozoans.</title>
        <authorList>
            <person name="Srivastava M."/>
            <person name="Begovic E."/>
            <person name="Chapman J."/>
            <person name="Putnam N.H."/>
            <person name="Hellsten U."/>
            <person name="Kawashima T."/>
            <person name="Kuo A."/>
            <person name="Mitros T."/>
            <person name="Salamov A."/>
            <person name="Carpenter M.L."/>
            <person name="Signorovitch A.Y."/>
            <person name="Moreno M.A."/>
            <person name="Kamm K."/>
            <person name="Grimwood J."/>
            <person name="Schmutz J."/>
            <person name="Shapiro H."/>
            <person name="Grigoriev I.V."/>
            <person name="Buss L.W."/>
            <person name="Schierwater B."/>
            <person name="Dellaporta S.L."/>
            <person name="Rokhsar D.S."/>
        </authorList>
    </citation>
    <scope>NUCLEOTIDE SEQUENCE [LARGE SCALE GENOMIC DNA]</scope>
    <source>
        <strain evidence="3 4">Grell-BS-1999</strain>
    </source>
</reference>
<feature type="domain" description="Small acidic protein-like" evidence="2">
    <location>
        <begin position="288"/>
        <end position="379"/>
    </location>
</feature>
<dbReference type="KEGG" id="tad:TRIADDRAFT_59207"/>
<dbReference type="EMBL" id="DS985250">
    <property type="protein sequence ID" value="EDV22078.1"/>
    <property type="molecule type" value="Genomic_DNA"/>
</dbReference>
<organism evidence="3 4">
    <name type="scientific">Trichoplax adhaerens</name>
    <name type="common">Trichoplax reptans</name>
    <dbReference type="NCBI Taxonomy" id="10228"/>
    <lineage>
        <taxon>Eukaryota</taxon>
        <taxon>Metazoa</taxon>
        <taxon>Placozoa</taxon>
        <taxon>Uniplacotomia</taxon>
        <taxon>Trichoplacea</taxon>
        <taxon>Trichoplacidae</taxon>
        <taxon>Trichoplax</taxon>
    </lineage>
</organism>
<dbReference type="GeneID" id="6756577"/>
<dbReference type="Pfam" id="PF15477">
    <property type="entry name" value="SMAP"/>
    <property type="match status" value="1"/>
</dbReference>
<evidence type="ECO:0000313" key="3">
    <source>
        <dbReference type="EMBL" id="EDV22078.1"/>
    </source>
</evidence>
<proteinExistence type="predicted"/>
<evidence type="ECO:0000256" key="1">
    <source>
        <dbReference type="SAM" id="MobiDB-lite"/>
    </source>
</evidence>
<feature type="compositionally biased region" description="Basic and acidic residues" evidence="1">
    <location>
        <begin position="327"/>
        <end position="341"/>
    </location>
</feature>
<dbReference type="STRING" id="10228.B3S560"/>